<name>A0A1M7ZFS8_9BACT</name>
<evidence type="ECO:0000313" key="1">
    <source>
        <dbReference type="EMBL" id="SHO63723.1"/>
    </source>
</evidence>
<dbReference type="AlphaFoldDB" id="A0A1M7ZFS8"/>
<dbReference type="OrthoDB" id="1115707at2"/>
<dbReference type="RefSeq" id="WP_073572531.1">
    <property type="nucleotide sequence ID" value="NZ_FRXN01000004.1"/>
</dbReference>
<evidence type="ECO:0008006" key="3">
    <source>
        <dbReference type="Google" id="ProtNLM"/>
    </source>
</evidence>
<dbReference type="EMBL" id="FRXN01000004">
    <property type="protein sequence ID" value="SHO63723.1"/>
    <property type="molecule type" value="Genomic_DNA"/>
</dbReference>
<dbReference type="Gene3D" id="2.170.120.30">
    <property type="match status" value="1"/>
</dbReference>
<dbReference type="PANTHER" id="PTHR37804">
    <property type="entry name" value="CDAA REGULATORY PROTEIN CDAR"/>
    <property type="match status" value="1"/>
</dbReference>
<sequence length="321" mass="36895">MPEIKKSPTGISPKKLSNLKVVVLCVAAATTFWILNALNKDDYTTIVDFPVEFEYNHENYMAVKDLPKTVEIEISGNGWDLLRKYFNINNTPYTIELENPSSQSYMMTADLKRGLSEFLSPTQLVSMVQDSLDFEIDKIQTIRLTPVLDSLSYTLGKNYRMIDKPTFDPSQITVKGPSSLLEVLEGKYPVKLNESRIEQDMSKEVNLEVSKEYEGLLTIEESSVVVTLDVVGFFEGNKRLRVRKENFPKNISLEIENPTIMMYYLVDERKTEELKDIEFEAVLDFSKRNKQDSTISVQIKPLPDYLDQVRVEPSLLNLKYE</sequence>
<evidence type="ECO:0000313" key="2">
    <source>
        <dbReference type="Proteomes" id="UP000184609"/>
    </source>
</evidence>
<dbReference type="InterPro" id="IPR053154">
    <property type="entry name" value="c-di-AMP_regulator"/>
</dbReference>
<keyword evidence="2" id="KW-1185">Reference proteome</keyword>
<dbReference type="STRING" id="1073327.SAMN04488108_2885"/>
<proteinExistence type="predicted"/>
<dbReference type="Proteomes" id="UP000184609">
    <property type="component" value="Unassembled WGS sequence"/>
</dbReference>
<gene>
    <name evidence="1" type="ORF">SAMN04488108_2885</name>
</gene>
<accession>A0A1M7ZFS8</accession>
<reference evidence="2" key="1">
    <citation type="submission" date="2016-12" db="EMBL/GenBank/DDBJ databases">
        <authorList>
            <person name="Varghese N."/>
            <person name="Submissions S."/>
        </authorList>
    </citation>
    <scope>NUCLEOTIDE SEQUENCE [LARGE SCALE GENOMIC DNA]</scope>
    <source>
        <strain evidence="2">DSM 25035</strain>
    </source>
</reference>
<protein>
    <recommendedName>
        <fullName evidence="3">YbbR-like protein</fullName>
    </recommendedName>
</protein>
<dbReference type="Gene3D" id="2.170.120.40">
    <property type="entry name" value="YbbR-like domain"/>
    <property type="match status" value="1"/>
</dbReference>
<dbReference type="PANTHER" id="PTHR37804:SF1">
    <property type="entry name" value="CDAA REGULATORY PROTEIN CDAR"/>
    <property type="match status" value="1"/>
</dbReference>
<organism evidence="1 2">
    <name type="scientific">Algoriphagus zhangzhouensis</name>
    <dbReference type="NCBI Taxonomy" id="1073327"/>
    <lineage>
        <taxon>Bacteria</taxon>
        <taxon>Pseudomonadati</taxon>
        <taxon>Bacteroidota</taxon>
        <taxon>Cytophagia</taxon>
        <taxon>Cytophagales</taxon>
        <taxon>Cyclobacteriaceae</taxon>
        <taxon>Algoriphagus</taxon>
    </lineage>
</organism>